<feature type="transmembrane region" description="Helical" evidence="1">
    <location>
        <begin position="105"/>
        <end position="124"/>
    </location>
</feature>
<dbReference type="KEGG" id="aht:ANTHELSMS3_02968"/>
<dbReference type="AlphaFoldDB" id="A0A222E6R4"/>
<dbReference type="OrthoDB" id="7771437at2"/>
<name>A0A222E6R4_9RHOB</name>
<keyword evidence="1" id="KW-0472">Membrane</keyword>
<feature type="transmembrane region" description="Helical" evidence="1">
    <location>
        <begin position="130"/>
        <end position="149"/>
    </location>
</feature>
<keyword evidence="3" id="KW-1185">Reference proteome</keyword>
<keyword evidence="1" id="KW-0812">Transmembrane</keyword>
<dbReference type="Proteomes" id="UP000203589">
    <property type="component" value="Chromosome"/>
</dbReference>
<evidence type="ECO:0000256" key="1">
    <source>
        <dbReference type="SAM" id="Phobius"/>
    </source>
</evidence>
<dbReference type="EMBL" id="CP022540">
    <property type="protein sequence ID" value="ASP21621.1"/>
    <property type="molecule type" value="Genomic_DNA"/>
</dbReference>
<proteinExistence type="predicted"/>
<evidence type="ECO:0000313" key="2">
    <source>
        <dbReference type="EMBL" id="ASP21621.1"/>
    </source>
</evidence>
<gene>
    <name evidence="2" type="ORF">ANTHELSMS3_02968</name>
</gene>
<sequence length="169" mass="17936">MPVTRDIAATYRRPRQTLRALLLRGVSEPRALACLMGACAVMFVAQWPRLAREAHLKGTDLEPALGGALLATLIFLPLVFYVVAGLSQLVSTAVMRPIGGYDTRFALFWALLAASPLALLYGLVGGFIGAGGALTLVGAAWLGVLLWFWTTGLREARKLSGPDGKEGAA</sequence>
<reference evidence="2 3" key="1">
    <citation type="submission" date="2017-07" db="EMBL/GenBank/DDBJ databases">
        <title>Genome Sequence of Antarctobacter heliothermus Strain SMS3 Isolated from a culture of the Diatom Skeletonema marinoi.</title>
        <authorList>
            <person name="Topel M."/>
            <person name="Pinder M.I.M."/>
            <person name="Johansson O.N."/>
            <person name="Kourtchenko O."/>
            <person name="Godhe A."/>
            <person name="Clarke A.K."/>
        </authorList>
    </citation>
    <scope>NUCLEOTIDE SEQUENCE [LARGE SCALE GENOMIC DNA]</scope>
    <source>
        <strain evidence="2 3">SMS3</strain>
    </source>
</reference>
<dbReference type="RefSeq" id="WP_094035509.1">
    <property type="nucleotide sequence ID" value="NZ_CP022540.1"/>
</dbReference>
<organism evidence="2 3">
    <name type="scientific">Antarctobacter heliothermus</name>
    <dbReference type="NCBI Taxonomy" id="74033"/>
    <lineage>
        <taxon>Bacteria</taxon>
        <taxon>Pseudomonadati</taxon>
        <taxon>Pseudomonadota</taxon>
        <taxon>Alphaproteobacteria</taxon>
        <taxon>Rhodobacterales</taxon>
        <taxon>Roseobacteraceae</taxon>
        <taxon>Antarctobacter</taxon>
    </lineage>
</organism>
<feature type="transmembrane region" description="Helical" evidence="1">
    <location>
        <begin position="21"/>
        <end position="44"/>
    </location>
</feature>
<protein>
    <submittedName>
        <fullName evidence="2">YIP1 family protein</fullName>
    </submittedName>
</protein>
<feature type="transmembrane region" description="Helical" evidence="1">
    <location>
        <begin position="64"/>
        <end position="84"/>
    </location>
</feature>
<keyword evidence="1" id="KW-1133">Transmembrane helix</keyword>
<evidence type="ECO:0000313" key="3">
    <source>
        <dbReference type="Proteomes" id="UP000203589"/>
    </source>
</evidence>
<accession>A0A222E6R4</accession>